<keyword evidence="3 6" id="KW-0812">Transmembrane</keyword>
<feature type="transmembrane region" description="Helical" evidence="6">
    <location>
        <begin position="15"/>
        <end position="33"/>
    </location>
</feature>
<keyword evidence="4 6" id="KW-1133">Transmembrane helix</keyword>
<keyword evidence="5 6" id="KW-0472">Membrane</keyword>
<evidence type="ECO:0000259" key="7">
    <source>
        <dbReference type="Pfam" id="PF00892"/>
    </source>
</evidence>
<evidence type="ECO:0000256" key="5">
    <source>
        <dbReference type="ARBA" id="ARBA00023136"/>
    </source>
</evidence>
<evidence type="ECO:0000256" key="6">
    <source>
        <dbReference type="SAM" id="Phobius"/>
    </source>
</evidence>
<sequence length="301" mass="32409">MEEKSFVNLNEKTVATIKVGLGTTLWGASGLVVKGLFNLSPHINAVWISQVRMIAAGLILIVLAQLNRHEPMDVWKHKDTTLRMIAYGILGILPVQFAFYECVQLSNAAMATVIQFLGPFFILGYLAATKKQVLRPLDFISAIAGFGGVFLLATHGNIHDLRISPLALLFGLLSAVGVATSNTIPTPLVKKYSSMTVSGWGMLVSGIALMALPQNIAGIPFSDWRLWLGLAFVLILGTIVPFVWMNEALVHLSPAVVSLLDAFEPVASTIGSVLIFGLVLLPVDYIAIMLIIAATLAISMK</sequence>
<dbReference type="GO" id="GO:0016020">
    <property type="term" value="C:membrane"/>
    <property type="evidence" value="ECO:0007669"/>
    <property type="project" value="UniProtKB-SubCell"/>
</dbReference>
<feature type="transmembrane region" description="Helical" evidence="6">
    <location>
        <begin position="265"/>
        <end position="298"/>
    </location>
</feature>
<name>A0A844FLV0_9LACO</name>
<feature type="transmembrane region" description="Helical" evidence="6">
    <location>
        <begin position="110"/>
        <end position="128"/>
    </location>
</feature>
<dbReference type="InterPro" id="IPR050638">
    <property type="entry name" value="AA-Vitamin_Transporters"/>
</dbReference>
<comment type="subcellular location">
    <subcellularLocation>
        <location evidence="1">Endomembrane system</location>
        <topology evidence="1">Multi-pass membrane protein</topology>
    </subcellularLocation>
</comment>
<comment type="caution">
    <text evidence="8">The sequence shown here is derived from an EMBL/GenBank/DDBJ whole genome shotgun (WGS) entry which is preliminary data.</text>
</comment>
<evidence type="ECO:0000313" key="8">
    <source>
        <dbReference type="EMBL" id="MST79337.1"/>
    </source>
</evidence>
<evidence type="ECO:0000256" key="1">
    <source>
        <dbReference type="ARBA" id="ARBA00004127"/>
    </source>
</evidence>
<accession>A0A844FLV0</accession>
<feature type="transmembrane region" description="Helical" evidence="6">
    <location>
        <begin position="192"/>
        <end position="212"/>
    </location>
</feature>
<dbReference type="Proteomes" id="UP000452141">
    <property type="component" value="Unassembled WGS sequence"/>
</dbReference>
<dbReference type="AlphaFoldDB" id="A0A844FLV0"/>
<dbReference type="EMBL" id="VUMW01000004">
    <property type="protein sequence ID" value="MST79337.1"/>
    <property type="molecule type" value="Genomic_DNA"/>
</dbReference>
<dbReference type="PANTHER" id="PTHR32322">
    <property type="entry name" value="INNER MEMBRANE TRANSPORTER"/>
    <property type="match status" value="1"/>
</dbReference>
<dbReference type="InterPro" id="IPR037185">
    <property type="entry name" value="EmrE-like"/>
</dbReference>
<feature type="transmembrane region" description="Helical" evidence="6">
    <location>
        <begin position="84"/>
        <end position="103"/>
    </location>
</feature>
<evidence type="ECO:0000256" key="2">
    <source>
        <dbReference type="ARBA" id="ARBA00007362"/>
    </source>
</evidence>
<feature type="transmembrane region" description="Helical" evidence="6">
    <location>
        <begin position="166"/>
        <end position="186"/>
    </location>
</feature>
<evidence type="ECO:0000313" key="9">
    <source>
        <dbReference type="Proteomes" id="UP000452141"/>
    </source>
</evidence>
<feature type="transmembrane region" description="Helical" evidence="6">
    <location>
        <begin position="224"/>
        <end position="245"/>
    </location>
</feature>
<dbReference type="PANTHER" id="PTHR32322:SF2">
    <property type="entry name" value="EAMA DOMAIN-CONTAINING PROTEIN"/>
    <property type="match status" value="1"/>
</dbReference>
<organism evidence="8 9">
    <name type="scientific">Lactobacillus equicursoris</name>
    <dbReference type="NCBI Taxonomy" id="420645"/>
    <lineage>
        <taxon>Bacteria</taxon>
        <taxon>Bacillati</taxon>
        <taxon>Bacillota</taxon>
        <taxon>Bacilli</taxon>
        <taxon>Lactobacillales</taxon>
        <taxon>Lactobacillaceae</taxon>
        <taxon>Lactobacillus</taxon>
    </lineage>
</organism>
<reference evidence="8 9" key="1">
    <citation type="submission" date="2019-08" db="EMBL/GenBank/DDBJ databases">
        <title>In-depth cultivation of the pig gut microbiome towards novel bacterial diversity and tailored functional studies.</title>
        <authorList>
            <person name="Wylensek D."/>
            <person name="Hitch T.C.A."/>
            <person name="Clavel T."/>
        </authorList>
    </citation>
    <scope>NUCLEOTIDE SEQUENCE [LARGE SCALE GENOMIC DNA]</scope>
    <source>
        <strain evidence="8 9">WCA-470BD-2E</strain>
    </source>
</reference>
<gene>
    <name evidence="8" type="ORF">FYJ61_02320</name>
</gene>
<protein>
    <submittedName>
        <fullName evidence="8">EamA family transporter</fullName>
    </submittedName>
</protein>
<evidence type="ECO:0000256" key="4">
    <source>
        <dbReference type="ARBA" id="ARBA00022989"/>
    </source>
</evidence>
<comment type="similarity">
    <text evidence="2">Belongs to the EamA transporter family.</text>
</comment>
<evidence type="ECO:0000256" key="3">
    <source>
        <dbReference type="ARBA" id="ARBA00022692"/>
    </source>
</evidence>
<feature type="transmembrane region" description="Helical" evidence="6">
    <location>
        <begin position="134"/>
        <end position="154"/>
    </location>
</feature>
<dbReference type="InterPro" id="IPR000620">
    <property type="entry name" value="EamA_dom"/>
</dbReference>
<dbReference type="RefSeq" id="WP_154486434.1">
    <property type="nucleotide sequence ID" value="NZ_VUMW01000004.1"/>
</dbReference>
<feature type="transmembrane region" description="Helical" evidence="6">
    <location>
        <begin position="45"/>
        <end position="64"/>
    </location>
</feature>
<dbReference type="SUPFAM" id="SSF103481">
    <property type="entry name" value="Multidrug resistance efflux transporter EmrE"/>
    <property type="match status" value="2"/>
</dbReference>
<feature type="domain" description="EamA" evidence="7">
    <location>
        <begin position="167"/>
        <end position="299"/>
    </location>
</feature>
<proteinExistence type="inferred from homology"/>
<feature type="domain" description="EamA" evidence="7">
    <location>
        <begin position="21"/>
        <end position="153"/>
    </location>
</feature>
<dbReference type="Pfam" id="PF00892">
    <property type="entry name" value="EamA"/>
    <property type="match status" value="2"/>
</dbReference>